<keyword evidence="2" id="KW-1185">Reference proteome</keyword>
<evidence type="ECO:0000313" key="1">
    <source>
        <dbReference type="EMBL" id="TFK47097.1"/>
    </source>
</evidence>
<protein>
    <submittedName>
        <fullName evidence="1">Uncharacterized protein</fullName>
    </submittedName>
</protein>
<dbReference type="EMBL" id="ML213525">
    <property type="protein sequence ID" value="TFK47097.1"/>
    <property type="molecule type" value="Genomic_DNA"/>
</dbReference>
<sequence>MSNPCHSKAARTRKVTIVKNYLWQWEPQDGRGNWQTPRWPMNSYRARPAEGNYHFWIPLGRFAQYQNSPTIQEVLGDSARDRLGVVRGIP</sequence>
<gene>
    <name evidence="1" type="ORF">OE88DRAFT_1666347</name>
</gene>
<evidence type="ECO:0000313" key="2">
    <source>
        <dbReference type="Proteomes" id="UP000305948"/>
    </source>
</evidence>
<organism evidence="1 2">
    <name type="scientific">Heliocybe sulcata</name>
    <dbReference type="NCBI Taxonomy" id="5364"/>
    <lineage>
        <taxon>Eukaryota</taxon>
        <taxon>Fungi</taxon>
        <taxon>Dikarya</taxon>
        <taxon>Basidiomycota</taxon>
        <taxon>Agaricomycotina</taxon>
        <taxon>Agaricomycetes</taxon>
        <taxon>Gloeophyllales</taxon>
        <taxon>Gloeophyllaceae</taxon>
        <taxon>Heliocybe</taxon>
    </lineage>
</organism>
<name>A0A5C3MQD2_9AGAM</name>
<dbReference type="OrthoDB" id="3296781at2759"/>
<dbReference type="Proteomes" id="UP000305948">
    <property type="component" value="Unassembled WGS sequence"/>
</dbReference>
<reference evidence="1 2" key="1">
    <citation type="journal article" date="2019" name="Nat. Ecol. Evol.">
        <title>Megaphylogeny resolves global patterns of mushroom evolution.</title>
        <authorList>
            <person name="Varga T."/>
            <person name="Krizsan K."/>
            <person name="Foldi C."/>
            <person name="Dima B."/>
            <person name="Sanchez-Garcia M."/>
            <person name="Sanchez-Ramirez S."/>
            <person name="Szollosi G.J."/>
            <person name="Szarkandi J.G."/>
            <person name="Papp V."/>
            <person name="Albert L."/>
            <person name="Andreopoulos W."/>
            <person name="Angelini C."/>
            <person name="Antonin V."/>
            <person name="Barry K.W."/>
            <person name="Bougher N.L."/>
            <person name="Buchanan P."/>
            <person name="Buyck B."/>
            <person name="Bense V."/>
            <person name="Catcheside P."/>
            <person name="Chovatia M."/>
            <person name="Cooper J."/>
            <person name="Damon W."/>
            <person name="Desjardin D."/>
            <person name="Finy P."/>
            <person name="Geml J."/>
            <person name="Haridas S."/>
            <person name="Hughes K."/>
            <person name="Justo A."/>
            <person name="Karasinski D."/>
            <person name="Kautmanova I."/>
            <person name="Kiss B."/>
            <person name="Kocsube S."/>
            <person name="Kotiranta H."/>
            <person name="LaButti K.M."/>
            <person name="Lechner B.E."/>
            <person name="Liimatainen K."/>
            <person name="Lipzen A."/>
            <person name="Lukacs Z."/>
            <person name="Mihaltcheva S."/>
            <person name="Morgado L.N."/>
            <person name="Niskanen T."/>
            <person name="Noordeloos M.E."/>
            <person name="Ohm R.A."/>
            <person name="Ortiz-Santana B."/>
            <person name="Ovrebo C."/>
            <person name="Racz N."/>
            <person name="Riley R."/>
            <person name="Savchenko A."/>
            <person name="Shiryaev A."/>
            <person name="Soop K."/>
            <person name="Spirin V."/>
            <person name="Szebenyi C."/>
            <person name="Tomsovsky M."/>
            <person name="Tulloss R.E."/>
            <person name="Uehling J."/>
            <person name="Grigoriev I.V."/>
            <person name="Vagvolgyi C."/>
            <person name="Papp T."/>
            <person name="Martin F.M."/>
            <person name="Miettinen O."/>
            <person name="Hibbett D.S."/>
            <person name="Nagy L.G."/>
        </authorList>
    </citation>
    <scope>NUCLEOTIDE SEQUENCE [LARGE SCALE GENOMIC DNA]</scope>
    <source>
        <strain evidence="1 2">OMC1185</strain>
    </source>
</reference>
<accession>A0A5C3MQD2</accession>
<proteinExistence type="predicted"/>
<dbReference type="AlphaFoldDB" id="A0A5C3MQD2"/>